<dbReference type="Gene3D" id="1.40.20.10">
    <property type="entry name" value="CHAD domain"/>
    <property type="match status" value="1"/>
</dbReference>
<feature type="domain" description="CHAD" evidence="1">
    <location>
        <begin position="12"/>
        <end position="285"/>
    </location>
</feature>
<dbReference type="AlphaFoldDB" id="A0AAU7X8H1"/>
<accession>A0AAU7X8H1</accession>
<dbReference type="PROSITE" id="PS51708">
    <property type="entry name" value="CHAD"/>
    <property type="match status" value="1"/>
</dbReference>
<reference evidence="2" key="1">
    <citation type="submission" date="2024-06" db="EMBL/GenBank/DDBJ databases">
        <title>Methylostella associata gen. nov., sp. nov., a novel Ancalomicrobiaceae-affiliated facultatively methylotrophic bacteria that feed on methanotrophs of the genus Methylococcus.</title>
        <authorList>
            <person name="Saltykova V."/>
            <person name="Danilova O.V."/>
            <person name="Oshkin I.Y."/>
            <person name="Belova S.E."/>
            <person name="Pimenov N.V."/>
            <person name="Dedysh S.N."/>
        </authorList>
    </citation>
    <scope>NUCLEOTIDE SEQUENCE</scope>
    <source>
        <strain evidence="2">S20</strain>
    </source>
</reference>
<gene>
    <name evidence="2" type="ORF">ABS361_18690</name>
</gene>
<name>A0AAU7X8H1_9HYPH</name>
<evidence type="ECO:0000313" key="2">
    <source>
        <dbReference type="EMBL" id="XBY44055.1"/>
    </source>
</evidence>
<dbReference type="InterPro" id="IPR007899">
    <property type="entry name" value="CHAD_dom"/>
</dbReference>
<organism evidence="2">
    <name type="scientific">Methyloraptor flagellatus</name>
    <dbReference type="NCBI Taxonomy" id="3162530"/>
    <lineage>
        <taxon>Bacteria</taxon>
        <taxon>Pseudomonadati</taxon>
        <taxon>Pseudomonadota</taxon>
        <taxon>Alphaproteobacteria</taxon>
        <taxon>Hyphomicrobiales</taxon>
        <taxon>Ancalomicrobiaceae</taxon>
        <taxon>Methyloraptor</taxon>
    </lineage>
</organism>
<dbReference type="EMBL" id="CP158568">
    <property type="protein sequence ID" value="XBY44055.1"/>
    <property type="molecule type" value="Genomic_DNA"/>
</dbReference>
<dbReference type="InterPro" id="IPR038186">
    <property type="entry name" value="CHAD_dom_sf"/>
</dbReference>
<dbReference type="PANTHER" id="PTHR39339">
    <property type="entry name" value="SLR1444 PROTEIN"/>
    <property type="match status" value="1"/>
</dbReference>
<sequence>MTALLPEPEFRLMPGEDADVGLKRILLQDIVSLRAALAAPGDRGSVVHAVRRRLKRVRSLLAALEPVAGADHDQRLKRARDTARLLAGARDADVMLATARRLAKDAEGEALIAANRLIDRLEIEADMAHATTVALDDIAARMRVLEADVASLPAHFDGERHLRTALVEAYRAGREHWRAVDDGAKAQVMHDWRKHVKHRWHLTAILEGRMPIATKATLDDLDRLGEMLGREHDLAILKDRLERDTAAAGGEAGTDLLLELVRRRRRKLRKKAVELGEELYGERTKVFARTLDI</sequence>
<evidence type="ECO:0000259" key="1">
    <source>
        <dbReference type="PROSITE" id="PS51708"/>
    </source>
</evidence>
<dbReference type="RefSeq" id="WP_407049151.1">
    <property type="nucleotide sequence ID" value="NZ_CP158568.1"/>
</dbReference>
<dbReference type="SMART" id="SM00880">
    <property type="entry name" value="CHAD"/>
    <property type="match status" value="1"/>
</dbReference>
<protein>
    <submittedName>
        <fullName evidence="2">CHAD domain-containing protein</fullName>
    </submittedName>
</protein>
<dbReference type="KEGG" id="mflg:ABS361_18690"/>
<proteinExistence type="predicted"/>
<dbReference type="Pfam" id="PF05235">
    <property type="entry name" value="CHAD"/>
    <property type="match status" value="1"/>
</dbReference>
<dbReference type="PANTHER" id="PTHR39339:SF1">
    <property type="entry name" value="CHAD DOMAIN-CONTAINING PROTEIN"/>
    <property type="match status" value="1"/>
</dbReference>